<evidence type="ECO:0000256" key="14">
    <source>
        <dbReference type="RuleBase" id="RU362085"/>
    </source>
</evidence>
<gene>
    <name evidence="17" type="ORF">NQF87_03860</name>
</gene>
<dbReference type="NCBIfam" id="NF006606">
    <property type="entry name" value="PRK09165.1"/>
    <property type="match status" value="1"/>
</dbReference>
<evidence type="ECO:0000313" key="18">
    <source>
        <dbReference type="Proteomes" id="UP001165633"/>
    </source>
</evidence>
<sequence length="543" mass="59894">MSDQTASPQPSPKPESGPLQDLLQRTPPANLQAEQALLGAILTNDKAFESVSDFLHASHFADAVNAHIYEMITNRVERNGGKGTIDIITMRGEFEASPILAAAGGTEYVARLLNAMVGIVNARDYGKVIHDCWVRRQLIGIGTDIVNNAHGARPDLDGPEQISASEEALFSLATDKGQEGGFLVFSQALKKALDIADQAYQNTGDIVGLTSGLRDFDKKTGGLHPSDLLILAGRPAMGKTALATKIAFSAAQSIMREAEEKGDSKPRGSVAIFSLEMSAEQLATRILSEQAEVSGERIRRGDVGPKEFDRFVRVATELQRLPLHIDDTPAISLSAMRTRCRRLSRTQGLSLVVVDYLQLMRPAVGTRPDSRVLEISMITQGLKAIAKELEVPVIALSQLSRQVESRDDKRPMLSDLRESGSIEQDADAVMFVYRDEYYLQQRKPKESSFPSPDKYQIALEEWQRKMSLVHNKAELILEKQRHGPTGTVHLYFEGEFTRFGDLDLYHDDYQHPQSSSPQALSHQPSASAQPATIKTQKRQTIPR</sequence>
<feature type="region of interest" description="Disordered" evidence="15">
    <location>
        <begin position="507"/>
        <end position="543"/>
    </location>
</feature>
<evidence type="ECO:0000256" key="13">
    <source>
        <dbReference type="NCBIfam" id="TIGR00665"/>
    </source>
</evidence>
<dbReference type="PROSITE" id="PS51199">
    <property type="entry name" value="SF4_HELICASE"/>
    <property type="match status" value="1"/>
</dbReference>
<comment type="caution">
    <text evidence="17">The sequence shown here is derived from an EMBL/GenBank/DDBJ whole genome shotgun (WGS) entry which is preliminary data.</text>
</comment>
<keyword evidence="18" id="KW-1185">Reference proteome</keyword>
<evidence type="ECO:0000256" key="2">
    <source>
        <dbReference type="ARBA" id="ARBA00011643"/>
    </source>
</evidence>
<dbReference type="Gene3D" id="3.40.50.300">
    <property type="entry name" value="P-loop containing nucleotide triphosphate hydrolases"/>
    <property type="match status" value="1"/>
</dbReference>
<keyword evidence="3 14" id="KW-0639">Primosome</keyword>
<feature type="domain" description="SF4 helicase" evidence="16">
    <location>
        <begin position="202"/>
        <end position="506"/>
    </location>
</feature>
<dbReference type="SUPFAM" id="SSF48024">
    <property type="entry name" value="N-terminal domain of DnaB helicase"/>
    <property type="match status" value="1"/>
</dbReference>
<accession>A0ABT3WCW8</accession>
<evidence type="ECO:0000256" key="15">
    <source>
        <dbReference type="SAM" id="MobiDB-lite"/>
    </source>
</evidence>
<comment type="similarity">
    <text evidence="1 14">Belongs to the helicase family. DnaB subfamily.</text>
</comment>
<dbReference type="Gene3D" id="1.10.860.10">
    <property type="entry name" value="DNAb Helicase, Chain A"/>
    <property type="match status" value="1"/>
</dbReference>
<evidence type="ECO:0000256" key="6">
    <source>
        <dbReference type="ARBA" id="ARBA00022801"/>
    </source>
</evidence>
<dbReference type="PANTHER" id="PTHR30153">
    <property type="entry name" value="REPLICATIVE DNA HELICASE DNAB"/>
    <property type="match status" value="1"/>
</dbReference>
<reference evidence="17" key="1">
    <citation type="submission" date="2022-07" db="EMBL/GenBank/DDBJ databases">
        <title>Bombella genomes.</title>
        <authorList>
            <person name="Harer L."/>
            <person name="Styblova S."/>
            <person name="Ehrmann M."/>
        </authorList>
    </citation>
    <scope>NUCLEOTIDE SEQUENCE</scope>
    <source>
        <strain evidence="17">TMW 2.2559</strain>
    </source>
</reference>
<dbReference type="Proteomes" id="UP001165633">
    <property type="component" value="Unassembled WGS sequence"/>
</dbReference>
<dbReference type="InterPro" id="IPR007694">
    <property type="entry name" value="DNA_helicase_DnaB-like_C"/>
</dbReference>
<keyword evidence="8 14" id="KW-0067">ATP-binding</keyword>
<dbReference type="InterPro" id="IPR007692">
    <property type="entry name" value="DNA_helicase_DnaB"/>
</dbReference>
<dbReference type="InterPro" id="IPR016136">
    <property type="entry name" value="DNA_helicase_N/primase_C"/>
</dbReference>
<dbReference type="InterPro" id="IPR007693">
    <property type="entry name" value="DNA_helicase_DnaB-like_N"/>
</dbReference>
<comment type="function">
    <text evidence="11 14">The main replicative DNA helicase, it participates in initiation and elongation during chromosome replication. Travels ahead of the DNA replisome, separating dsDNA into templates for DNA synthesis. A processive ATP-dependent 5'-3' DNA helicase it has DNA-dependent ATPase activity.</text>
</comment>
<proteinExistence type="inferred from homology"/>
<name>A0ABT3WCW8_9PROT</name>
<dbReference type="PANTHER" id="PTHR30153:SF2">
    <property type="entry name" value="REPLICATIVE DNA HELICASE"/>
    <property type="match status" value="1"/>
</dbReference>
<comment type="subunit">
    <text evidence="2">Homohexamer.</text>
</comment>
<evidence type="ECO:0000256" key="10">
    <source>
        <dbReference type="ARBA" id="ARBA00023235"/>
    </source>
</evidence>
<dbReference type="RefSeq" id="WP_266127113.1">
    <property type="nucleotide sequence ID" value="NZ_JANIDV010000002.1"/>
</dbReference>
<dbReference type="EMBL" id="JANIDV010000002">
    <property type="protein sequence ID" value="MCX5616110.1"/>
    <property type="molecule type" value="Genomic_DNA"/>
</dbReference>
<keyword evidence="6 14" id="KW-0378">Hydrolase</keyword>
<evidence type="ECO:0000256" key="5">
    <source>
        <dbReference type="ARBA" id="ARBA00022741"/>
    </source>
</evidence>
<protein>
    <recommendedName>
        <fullName evidence="13 14">Replicative DNA helicase</fullName>
        <ecNumber evidence="13 14">5.6.2.3</ecNumber>
    </recommendedName>
</protein>
<evidence type="ECO:0000256" key="9">
    <source>
        <dbReference type="ARBA" id="ARBA00023125"/>
    </source>
</evidence>
<keyword evidence="4 14" id="KW-0235">DNA replication</keyword>
<keyword evidence="7 14" id="KW-0347">Helicase</keyword>
<keyword evidence="10" id="KW-0413">Isomerase</keyword>
<dbReference type="InterPro" id="IPR027417">
    <property type="entry name" value="P-loop_NTPase"/>
</dbReference>
<dbReference type="SUPFAM" id="SSF52540">
    <property type="entry name" value="P-loop containing nucleoside triphosphate hydrolases"/>
    <property type="match status" value="1"/>
</dbReference>
<keyword evidence="5 14" id="KW-0547">Nucleotide-binding</keyword>
<evidence type="ECO:0000256" key="1">
    <source>
        <dbReference type="ARBA" id="ARBA00008428"/>
    </source>
</evidence>
<evidence type="ECO:0000259" key="16">
    <source>
        <dbReference type="PROSITE" id="PS51199"/>
    </source>
</evidence>
<keyword evidence="9 14" id="KW-0238">DNA-binding</keyword>
<evidence type="ECO:0000256" key="3">
    <source>
        <dbReference type="ARBA" id="ARBA00022515"/>
    </source>
</evidence>
<dbReference type="Pfam" id="PF00772">
    <property type="entry name" value="DnaB"/>
    <property type="match status" value="1"/>
</dbReference>
<dbReference type="GO" id="GO:0003678">
    <property type="term" value="F:DNA helicase activity"/>
    <property type="evidence" value="ECO:0007669"/>
    <property type="project" value="UniProtKB-EC"/>
</dbReference>
<evidence type="ECO:0000256" key="7">
    <source>
        <dbReference type="ARBA" id="ARBA00022806"/>
    </source>
</evidence>
<dbReference type="NCBIfam" id="TIGR00665">
    <property type="entry name" value="DnaB"/>
    <property type="match status" value="1"/>
</dbReference>
<feature type="region of interest" description="Disordered" evidence="15">
    <location>
        <begin position="1"/>
        <end position="23"/>
    </location>
</feature>
<dbReference type="EC" id="5.6.2.3" evidence="13 14"/>
<dbReference type="GO" id="GO:0016787">
    <property type="term" value="F:hydrolase activity"/>
    <property type="evidence" value="ECO:0007669"/>
    <property type="project" value="UniProtKB-KW"/>
</dbReference>
<dbReference type="Pfam" id="PF03796">
    <property type="entry name" value="DnaB_C"/>
    <property type="match status" value="1"/>
</dbReference>
<dbReference type="CDD" id="cd00984">
    <property type="entry name" value="DnaB_C"/>
    <property type="match status" value="1"/>
</dbReference>
<comment type="catalytic activity">
    <reaction evidence="12 14">
        <text>ATP + H2O = ADP + phosphate + H(+)</text>
        <dbReference type="Rhea" id="RHEA:13065"/>
        <dbReference type="ChEBI" id="CHEBI:15377"/>
        <dbReference type="ChEBI" id="CHEBI:15378"/>
        <dbReference type="ChEBI" id="CHEBI:30616"/>
        <dbReference type="ChEBI" id="CHEBI:43474"/>
        <dbReference type="ChEBI" id="CHEBI:456216"/>
        <dbReference type="EC" id="5.6.2.3"/>
    </reaction>
</comment>
<dbReference type="InterPro" id="IPR036185">
    <property type="entry name" value="DNA_heli_DnaB-like_N_sf"/>
</dbReference>
<feature type="compositionally biased region" description="Polar residues" evidence="15">
    <location>
        <begin position="511"/>
        <end position="543"/>
    </location>
</feature>
<evidence type="ECO:0000256" key="4">
    <source>
        <dbReference type="ARBA" id="ARBA00022705"/>
    </source>
</evidence>
<evidence type="ECO:0000313" key="17">
    <source>
        <dbReference type="EMBL" id="MCX5616110.1"/>
    </source>
</evidence>
<organism evidence="17 18">
    <name type="scientific">Bombella dulcis</name>
    <dbReference type="NCBI Taxonomy" id="2967339"/>
    <lineage>
        <taxon>Bacteria</taxon>
        <taxon>Pseudomonadati</taxon>
        <taxon>Pseudomonadota</taxon>
        <taxon>Alphaproteobacteria</taxon>
        <taxon>Acetobacterales</taxon>
        <taxon>Acetobacteraceae</taxon>
        <taxon>Bombella</taxon>
    </lineage>
</organism>
<evidence type="ECO:0000256" key="8">
    <source>
        <dbReference type="ARBA" id="ARBA00022840"/>
    </source>
</evidence>
<evidence type="ECO:0000256" key="12">
    <source>
        <dbReference type="ARBA" id="ARBA00048954"/>
    </source>
</evidence>
<evidence type="ECO:0000256" key="11">
    <source>
        <dbReference type="ARBA" id="ARBA00044932"/>
    </source>
</evidence>